<feature type="domain" description="Amine oxidase" evidence="6">
    <location>
        <begin position="37"/>
        <end position="374"/>
    </location>
</feature>
<dbReference type="InterPro" id="IPR002937">
    <property type="entry name" value="Amino_oxidase"/>
</dbReference>
<organism evidence="7 8">
    <name type="scientific">Macleaya cordata</name>
    <name type="common">Five-seeded plume-poppy</name>
    <name type="synonym">Bocconia cordata</name>
    <dbReference type="NCBI Taxonomy" id="56857"/>
    <lineage>
        <taxon>Eukaryota</taxon>
        <taxon>Viridiplantae</taxon>
        <taxon>Streptophyta</taxon>
        <taxon>Embryophyta</taxon>
        <taxon>Tracheophyta</taxon>
        <taxon>Spermatophyta</taxon>
        <taxon>Magnoliopsida</taxon>
        <taxon>Ranunculales</taxon>
        <taxon>Papaveraceae</taxon>
        <taxon>Papaveroideae</taxon>
        <taxon>Macleaya</taxon>
    </lineage>
</organism>
<dbReference type="FunCoup" id="A0A200R7L9">
    <property type="interactions" value="252"/>
</dbReference>
<evidence type="ECO:0000256" key="3">
    <source>
        <dbReference type="ARBA" id="ARBA00037217"/>
    </source>
</evidence>
<dbReference type="OMA" id="GLYHCGS"/>
<dbReference type="PANTHER" id="PTHR10668">
    <property type="entry name" value="PHYTOENE DEHYDROGENASE"/>
    <property type="match status" value="1"/>
</dbReference>
<accession>A0A200R7L9</accession>
<proteinExistence type="inferred from homology"/>
<comment type="subunit">
    <text evidence="4">Interacts with COX5B; this interaction may contribute to localize PYROXD2 to the inner face of the inner mitochondrial membrane.</text>
</comment>
<comment type="function">
    <text evidence="3">Probable oxidoreductase that may play a role as regulator of mitochondrial function.</text>
</comment>
<dbReference type="AlphaFoldDB" id="A0A200R7L9"/>
<dbReference type="STRING" id="56857.A0A200R7L9"/>
<evidence type="ECO:0000256" key="2">
    <source>
        <dbReference type="ARBA" id="ARBA00006046"/>
    </source>
</evidence>
<dbReference type="SUPFAM" id="SSF51905">
    <property type="entry name" value="FAD/NAD(P)-binding domain"/>
    <property type="match status" value="1"/>
</dbReference>
<evidence type="ECO:0000256" key="5">
    <source>
        <dbReference type="ARBA" id="ARBA00040298"/>
    </source>
</evidence>
<dbReference type="Pfam" id="PF01593">
    <property type="entry name" value="Amino_oxidase"/>
    <property type="match status" value="1"/>
</dbReference>
<evidence type="ECO:0000256" key="1">
    <source>
        <dbReference type="ARBA" id="ARBA00004305"/>
    </source>
</evidence>
<dbReference type="PANTHER" id="PTHR10668:SF103">
    <property type="entry name" value="PYRIDINE NUCLEOTIDE-DISULFIDE OXIDOREDUCTASE DOMAIN-CONTAINING PROTEIN 2"/>
    <property type="match status" value="1"/>
</dbReference>
<dbReference type="Gene3D" id="3.50.50.60">
    <property type="entry name" value="FAD/NAD(P)-binding domain"/>
    <property type="match status" value="2"/>
</dbReference>
<keyword evidence="8" id="KW-1185">Reference proteome</keyword>
<dbReference type="EMBL" id="MVGT01000435">
    <property type="protein sequence ID" value="OVA18717.1"/>
    <property type="molecule type" value="Genomic_DNA"/>
</dbReference>
<reference evidence="7 8" key="1">
    <citation type="journal article" date="2017" name="Mol. Plant">
        <title>The Genome of Medicinal Plant Macleaya cordata Provides New Insights into Benzylisoquinoline Alkaloids Metabolism.</title>
        <authorList>
            <person name="Liu X."/>
            <person name="Liu Y."/>
            <person name="Huang P."/>
            <person name="Ma Y."/>
            <person name="Qing Z."/>
            <person name="Tang Q."/>
            <person name="Cao H."/>
            <person name="Cheng P."/>
            <person name="Zheng Y."/>
            <person name="Yuan Z."/>
            <person name="Zhou Y."/>
            <person name="Liu J."/>
            <person name="Tang Z."/>
            <person name="Zhuo Y."/>
            <person name="Zhang Y."/>
            <person name="Yu L."/>
            <person name="Huang J."/>
            <person name="Yang P."/>
            <person name="Peng Q."/>
            <person name="Zhang J."/>
            <person name="Jiang W."/>
            <person name="Zhang Z."/>
            <person name="Lin K."/>
            <person name="Ro D.K."/>
            <person name="Chen X."/>
            <person name="Xiong X."/>
            <person name="Shang Y."/>
            <person name="Huang S."/>
            <person name="Zeng J."/>
        </authorList>
    </citation>
    <scope>NUCLEOTIDE SEQUENCE [LARGE SCALE GENOMIC DNA]</scope>
    <source>
        <strain evidence="8">cv. BLH2017</strain>
        <tissue evidence="7">Root</tissue>
    </source>
</reference>
<evidence type="ECO:0000256" key="4">
    <source>
        <dbReference type="ARBA" id="ARBA00038825"/>
    </source>
</evidence>
<evidence type="ECO:0000313" key="8">
    <source>
        <dbReference type="Proteomes" id="UP000195402"/>
    </source>
</evidence>
<dbReference type="OrthoDB" id="7777654at2759"/>
<dbReference type="GO" id="GO:0016491">
    <property type="term" value="F:oxidoreductase activity"/>
    <property type="evidence" value="ECO:0007669"/>
    <property type="project" value="InterPro"/>
</dbReference>
<dbReference type="Proteomes" id="UP000195402">
    <property type="component" value="Unassembled WGS sequence"/>
</dbReference>
<dbReference type="InParanoid" id="A0A200R7L9"/>
<name>A0A200R7L9_MACCD</name>
<gene>
    <name evidence="7" type="ORF">BVC80_1831g283</name>
</gene>
<dbReference type="InterPro" id="IPR036188">
    <property type="entry name" value="FAD/NAD-bd_sf"/>
</dbReference>
<comment type="caution">
    <text evidence="7">The sequence shown here is derived from an EMBL/GenBank/DDBJ whole genome shotgun (WGS) entry which is preliminary data.</text>
</comment>
<comment type="subcellular location">
    <subcellularLocation>
        <location evidence="1">Mitochondrion matrix</location>
    </subcellularLocation>
</comment>
<evidence type="ECO:0000259" key="6">
    <source>
        <dbReference type="Pfam" id="PF01593"/>
    </source>
</evidence>
<evidence type="ECO:0000313" key="7">
    <source>
        <dbReference type="EMBL" id="OVA18717.1"/>
    </source>
</evidence>
<comment type="similarity">
    <text evidence="2">Belongs to the carotenoid/retinoid oxidoreductase family.</text>
</comment>
<sequence>MWRRGFNSSSSDGARAALAAKGKNKWDAVIIGGGHNGLTAAAYLARSGLSVAVLERRHLIGGAAVTEELVPGFKFSRCSYLQSLLRPSIIRELELGRHGLKLLKRNPSSFTPCLDGRYLLLGPDSSLNHSEISKFSKKDAEAYPRYENQLLKFCNFMDSLLDSPTPESLRGVQSSFTKRVKDKLEKSAFWSRCLRQAMFMGQKDMVDFMDLLLSPASKVLNNWFEGDVLKATLATDAVIGSMASVHTPGSGYVLLHHVMGETDGHRGVWSYVEGGMGSVSLAISNAAREAGAHIVTDAEVAQLMINGDSGAVNGVLLKDGTLVHSSIVLSNATPYRTFMELVPKNVLPEDFYLAIKNLDYSSGTTKINLAVDRLPQFKCCKPTVSEAGPEHIGTIHIGSESMEEIDTACRDALNGLSSRRPVIEMTIPSALDNTISPPGKHVINLFIQYTPYSPSEGSWKDPKYRELFAKRCFSLIDEYAPGFSSSIIGYDMLTPPDLEREFGLTGGNIFHGAMGLDSLFLMRPLKGWSDYRTPIQGLYMCGSGTHPGGGVMGAPGRNAAYVVLNDIKPSD</sequence>
<dbReference type="GO" id="GO:0005759">
    <property type="term" value="C:mitochondrial matrix"/>
    <property type="evidence" value="ECO:0007669"/>
    <property type="project" value="UniProtKB-SubCell"/>
</dbReference>
<protein>
    <recommendedName>
        <fullName evidence="5">Pyridine nucleotide-disulfide oxidoreductase domain-containing protein 2</fullName>
    </recommendedName>
</protein>